<evidence type="ECO:0000256" key="12">
    <source>
        <dbReference type="ARBA" id="ARBA00023170"/>
    </source>
</evidence>
<dbReference type="Pfam" id="PF07715">
    <property type="entry name" value="Plug"/>
    <property type="match status" value="1"/>
</dbReference>
<evidence type="ECO:0000256" key="1">
    <source>
        <dbReference type="ARBA" id="ARBA00004571"/>
    </source>
</evidence>
<keyword evidence="3 14" id="KW-0813">Transport</keyword>
<dbReference type="PROSITE" id="PS52016">
    <property type="entry name" value="TONB_DEPENDENT_REC_3"/>
    <property type="match status" value="1"/>
</dbReference>
<dbReference type="CDD" id="cd01347">
    <property type="entry name" value="ligand_gated_channel"/>
    <property type="match status" value="1"/>
</dbReference>
<comment type="similarity">
    <text evidence="2 14 15">Belongs to the TonB-dependent receptor family.</text>
</comment>
<evidence type="ECO:0000256" key="6">
    <source>
        <dbReference type="ARBA" id="ARBA00022692"/>
    </source>
</evidence>
<feature type="compositionally biased region" description="Polar residues" evidence="16">
    <location>
        <begin position="503"/>
        <end position="520"/>
    </location>
</feature>
<feature type="chain" id="PRO_5046942520" evidence="17">
    <location>
        <begin position="23"/>
        <end position="701"/>
    </location>
</feature>
<dbReference type="InterPro" id="IPR037066">
    <property type="entry name" value="Plug_dom_sf"/>
</dbReference>
<dbReference type="PANTHER" id="PTHR32552">
    <property type="entry name" value="FERRICHROME IRON RECEPTOR-RELATED"/>
    <property type="match status" value="1"/>
</dbReference>
<gene>
    <name evidence="20" type="ORF">Q5H91_01360</name>
</gene>
<keyword evidence="21" id="KW-1185">Reference proteome</keyword>
<keyword evidence="7 17" id="KW-0732">Signal</keyword>
<evidence type="ECO:0000256" key="15">
    <source>
        <dbReference type="RuleBase" id="RU003357"/>
    </source>
</evidence>
<evidence type="ECO:0000256" key="9">
    <source>
        <dbReference type="ARBA" id="ARBA00023065"/>
    </source>
</evidence>
<evidence type="ECO:0000256" key="10">
    <source>
        <dbReference type="ARBA" id="ARBA00023077"/>
    </source>
</evidence>
<dbReference type="PANTHER" id="PTHR32552:SF68">
    <property type="entry name" value="FERRICHROME OUTER MEMBRANE TRANSPORTER_PHAGE RECEPTOR"/>
    <property type="match status" value="1"/>
</dbReference>
<dbReference type="Gene3D" id="2.40.170.20">
    <property type="entry name" value="TonB-dependent receptor, beta-barrel domain"/>
    <property type="match status" value="1"/>
</dbReference>
<keyword evidence="11 14" id="KW-0472">Membrane</keyword>
<dbReference type="Proteomes" id="UP001230685">
    <property type="component" value="Unassembled WGS sequence"/>
</dbReference>
<proteinExistence type="inferred from homology"/>
<feature type="domain" description="TonB-dependent receptor plug" evidence="19">
    <location>
        <begin position="62"/>
        <end position="162"/>
    </location>
</feature>
<evidence type="ECO:0000256" key="13">
    <source>
        <dbReference type="ARBA" id="ARBA00023237"/>
    </source>
</evidence>
<evidence type="ECO:0000256" key="17">
    <source>
        <dbReference type="SAM" id="SignalP"/>
    </source>
</evidence>
<evidence type="ECO:0000256" key="3">
    <source>
        <dbReference type="ARBA" id="ARBA00022448"/>
    </source>
</evidence>
<evidence type="ECO:0000256" key="16">
    <source>
        <dbReference type="SAM" id="MobiDB-lite"/>
    </source>
</evidence>
<evidence type="ECO:0000256" key="14">
    <source>
        <dbReference type="PROSITE-ProRule" id="PRU01360"/>
    </source>
</evidence>
<keyword evidence="10 15" id="KW-0798">TonB box</keyword>
<dbReference type="Gene3D" id="2.170.130.10">
    <property type="entry name" value="TonB-dependent receptor, plug domain"/>
    <property type="match status" value="1"/>
</dbReference>
<dbReference type="SUPFAM" id="SSF56935">
    <property type="entry name" value="Porins"/>
    <property type="match status" value="1"/>
</dbReference>
<dbReference type="InterPro" id="IPR036942">
    <property type="entry name" value="Beta-barrel_TonB_sf"/>
</dbReference>
<dbReference type="InterPro" id="IPR039426">
    <property type="entry name" value="TonB-dep_rcpt-like"/>
</dbReference>
<feature type="domain" description="TonB-dependent receptor-like beta-barrel" evidence="18">
    <location>
        <begin position="233"/>
        <end position="670"/>
    </location>
</feature>
<dbReference type="InterPro" id="IPR010105">
    <property type="entry name" value="TonB_sidphr_rcpt"/>
</dbReference>
<dbReference type="InterPro" id="IPR000531">
    <property type="entry name" value="Beta-barrel_TonB"/>
</dbReference>
<evidence type="ECO:0000259" key="19">
    <source>
        <dbReference type="Pfam" id="PF07715"/>
    </source>
</evidence>
<comment type="subcellular location">
    <subcellularLocation>
        <location evidence="1 14">Cell outer membrane</location>
        <topology evidence="1 14">Multi-pass membrane protein</topology>
    </subcellularLocation>
</comment>
<evidence type="ECO:0000256" key="8">
    <source>
        <dbReference type="ARBA" id="ARBA00023004"/>
    </source>
</evidence>
<accession>A0ABT9EFV9</accession>
<organism evidence="20 21">
    <name type="scientific">Sphingomonas aurea</name>
    <dbReference type="NCBI Taxonomy" id="3063994"/>
    <lineage>
        <taxon>Bacteria</taxon>
        <taxon>Pseudomonadati</taxon>
        <taxon>Pseudomonadota</taxon>
        <taxon>Alphaproteobacteria</taxon>
        <taxon>Sphingomonadales</taxon>
        <taxon>Sphingomonadaceae</taxon>
        <taxon>Sphingomonas</taxon>
    </lineage>
</organism>
<keyword evidence="12 20" id="KW-0675">Receptor</keyword>
<reference evidence="20 21" key="1">
    <citation type="submission" date="2023-07" db="EMBL/GenBank/DDBJ databases">
        <authorList>
            <person name="Kim M.K."/>
        </authorList>
    </citation>
    <scope>NUCLEOTIDE SEQUENCE [LARGE SCALE GENOMIC DNA]</scope>
    <source>
        <strain evidence="20 21">KR1UV-12</strain>
    </source>
</reference>
<keyword evidence="6 14" id="KW-0812">Transmembrane</keyword>
<protein>
    <submittedName>
        <fullName evidence="20">TonB-dependent siderophore receptor</fullName>
    </submittedName>
</protein>
<dbReference type="RefSeq" id="WP_305171431.1">
    <property type="nucleotide sequence ID" value="NZ_JAUUDS010000001.1"/>
</dbReference>
<keyword evidence="8" id="KW-0408">Iron</keyword>
<comment type="caution">
    <text evidence="20">The sequence shown here is derived from an EMBL/GenBank/DDBJ whole genome shotgun (WGS) entry which is preliminary data.</text>
</comment>
<feature type="region of interest" description="Disordered" evidence="16">
    <location>
        <begin position="503"/>
        <end position="522"/>
    </location>
</feature>
<keyword evidence="5" id="KW-0410">Iron transport</keyword>
<feature type="signal peptide" evidence="17">
    <location>
        <begin position="1"/>
        <end position="22"/>
    </location>
</feature>
<evidence type="ECO:0000259" key="18">
    <source>
        <dbReference type="Pfam" id="PF00593"/>
    </source>
</evidence>
<dbReference type="EMBL" id="JAUUDS010000001">
    <property type="protein sequence ID" value="MDP1025851.1"/>
    <property type="molecule type" value="Genomic_DNA"/>
</dbReference>
<keyword evidence="4 14" id="KW-1134">Transmembrane beta strand</keyword>
<keyword evidence="9" id="KW-0406">Ion transport</keyword>
<name>A0ABT9EFV9_9SPHN</name>
<evidence type="ECO:0000256" key="7">
    <source>
        <dbReference type="ARBA" id="ARBA00022729"/>
    </source>
</evidence>
<evidence type="ECO:0000256" key="11">
    <source>
        <dbReference type="ARBA" id="ARBA00023136"/>
    </source>
</evidence>
<sequence length="701" mass="76097">MTRAIILGGAALGAIAASHVQAQSPAPQVTASTTADPQGGSDILVEGQREQRSAGTKTDTPLIQVPQPITVVTADQYLAQGAVNIADTVRYVAGVNSDAYGRDTRVDSFTIRGVDALQFRDGMRDIFSYYASITSDPYNFSRVEVVRGPASVLFGQGSIGGIVNLVSKTPQFTNGGEIGVTYGSYDRKEVLADLNATTGDTLAARFVARLRDADTYVDHTPDDRVMLAPSLTWRPSAATSITLLGLYQEDDTGSTTNFLPVVGTLRDNPGNPRLPRYLFVGKPGYDRYAGRLLQGSGLVTQHFGDDVTLSLKARYIDSHLDYFTHYTNSYADPTDPYIPGSNGRQIGLYADSSVARMNVFSTDNNVQWRFNTGSAVEHRLLAGLDYSWNSVRKRGAFSEQVIDLYDIDYAVTAAPAITDPFSRDAQKQLGVYVQDQIRVWNRVSVVLGARRDHVRTASLNVASGATTRTTDNATTFRAGIIGEIGAGLSPFFSYTESFQPIAGQTSKGTPFRPQTGSQYESGMKWQPDAATLVTLTGFRIKEQNRPIPDPVNPLGQIQAGELTTRGIEVEATRTLPGRYDLTLAYGYNDVSGDSAASGYLAKHTTSAWGTKTWALTGTTTLRVGAGVRYLGKQVSSSSLWTIVTPGRTMVDALVELERDRWRLAVNATNLLDNRAYASCLTRGDCFVSAPRNVMANLSWRY</sequence>
<dbReference type="NCBIfam" id="TIGR01783">
    <property type="entry name" value="TonB-siderophor"/>
    <property type="match status" value="1"/>
</dbReference>
<evidence type="ECO:0000256" key="4">
    <source>
        <dbReference type="ARBA" id="ARBA00022452"/>
    </source>
</evidence>
<evidence type="ECO:0000256" key="2">
    <source>
        <dbReference type="ARBA" id="ARBA00009810"/>
    </source>
</evidence>
<evidence type="ECO:0000256" key="5">
    <source>
        <dbReference type="ARBA" id="ARBA00022496"/>
    </source>
</evidence>
<evidence type="ECO:0000313" key="20">
    <source>
        <dbReference type="EMBL" id="MDP1025851.1"/>
    </source>
</evidence>
<dbReference type="Pfam" id="PF00593">
    <property type="entry name" value="TonB_dep_Rec_b-barrel"/>
    <property type="match status" value="1"/>
</dbReference>
<keyword evidence="13 14" id="KW-0998">Cell outer membrane</keyword>
<evidence type="ECO:0000313" key="21">
    <source>
        <dbReference type="Proteomes" id="UP001230685"/>
    </source>
</evidence>
<dbReference type="InterPro" id="IPR012910">
    <property type="entry name" value="Plug_dom"/>
</dbReference>